<dbReference type="GO" id="GO:0015986">
    <property type="term" value="P:proton motive force-driven ATP synthesis"/>
    <property type="evidence" value="ECO:0007669"/>
    <property type="project" value="InterPro"/>
</dbReference>
<keyword evidence="1" id="KW-0139">CF(1)</keyword>
<reference evidence="4" key="1">
    <citation type="submission" date="2017-09" db="EMBL/GenBank/DDBJ databases">
        <title>Depth-based differentiation of microbial function through sediment-hosted aquifers and enrichment of novel symbionts in the deep terrestrial subsurface.</title>
        <authorList>
            <person name="Probst A.J."/>
            <person name="Ladd B."/>
            <person name="Jarett J.K."/>
            <person name="Geller-Mcgrath D.E."/>
            <person name="Sieber C.M.K."/>
            <person name="Emerson J.B."/>
            <person name="Anantharaman K."/>
            <person name="Thomas B.C."/>
            <person name="Malmstrom R."/>
            <person name="Stieglmeier M."/>
            <person name="Klingl A."/>
            <person name="Woyke T."/>
            <person name="Ryan C.M."/>
            <person name="Banfield J.F."/>
        </authorList>
    </citation>
    <scope>NUCLEOTIDE SEQUENCE [LARGE SCALE GENOMIC DNA]</scope>
</reference>
<evidence type="ECO:0000313" key="4">
    <source>
        <dbReference type="Proteomes" id="UP000230852"/>
    </source>
</evidence>
<evidence type="ECO:0000259" key="2">
    <source>
        <dbReference type="Pfam" id="PF02823"/>
    </source>
</evidence>
<dbReference type="Gene3D" id="2.60.15.10">
    <property type="entry name" value="F0F1 ATP synthase delta/epsilon subunit, N-terminal"/>
    <property type="match status" value="1"/>
</dbReference>
<keyword evidence="1" id="KW-0066">ATP synthesis</keyword>
<protein>
    <recommendedName>
        <fullName evidence="2">ATP synthase F1 complex delta/epsilon subunit N-terminal domain-containing protein</fullName>
    </recommendedName>
</protein>
<dbReference type="AlphaFoldDB" id="A0A2H0TZK8"/>
<proteinExistence type="predicted"/>
<dbReference type="InterPro" id="IPR036771">
    <property type="entry name" value="ATPsynth_dsu/esu_N"/>
</dbReference>
<accession>A0A2H0TZK8</accession>
<dbReference type="Proteomes" id="UP000230852">
    <property type="component" value="Unassembled WGS sequence"/>
</dbReference>
<evidence type="ECO:0000256" key="1">
    <source>
        <dbReference type="ARBA" id="ARBA00023196"/>
    </source>
</evidence>
<evidence type="ECO:0000313" key="3">
    <source>
        <dbReference type="EMBL" id="PIR78666.1"/>
    </source>
</evidence>
<name>A0A2H0TZK8_9BACT</name>
<feature type="domain" description="ATP synthase F1 complex delta/epsilon subunit N-terminal" evidence="2">
    <location>
        <begin position="2"/>
        <end position="78"/>
    </location>
</feature>
<gene>
    <name evidence="3" type="ORF">COU28_00325</name>
</gene>
<dbReference type="EMBL" id="PFBU01000006">
    <property type="protein sequence ID" value="PIR78666.1"/>
    <property type="molecule type" value="Genomic_DNA"/>
</dbReference>
<dbReference type="InterPro" id="IPR020546">
    <property type="entry name" value="ATP_synth_F1_dsu/esu_N"/>
</dbReference>
<dbReference type="SUPFAM" id="SSF51344">
    <property type="entry name" value="Epsilon subunit of F1F0-ATP synthase N-terminal domain"/>
    <property type="match status" value="1"/>
</dbReference>
<organism evidence="3 4">
    <name type="scientific">Candidatus Magasanikbacteria bacterium CG10_big_fil_rev_8_21_14_0_10_36_16</name>
    <dbReference type="NCBI Taxonomy" id="1974645"/>
    <lineage>
        <taxon>Bacteria</taxon>
        <taxon>Candidatus Magasanikiibacteriota</taxon>
    </lineage>
</organism>
<sequence>MLTCTITSAKETQEYKNIQSVTVPGISGAIQILSGHAEMFNLLNSGKVILEYTNKNKEEKEINNAQCYIANDKVTIIV</sequence>
<dbReference type="GO" id="GO:0045259">
    <property type="term" value="C:proton-transporting ATP synthase complex"/>
    <property type="evidence" value="ECO:0007669"/>
    <property type="project" value="UniProtKB-KW"/>
</dbReference>
<dbReference type="Pfam" id="PF02823">
    <property type="entry name" value="ATP-synt_DE_N"/>
    <property type="match status" value="1"/>
</dbReference>
<comment type="caution">
    <text evidence="3">The sequence shown here is derived from an EMBL/GenBank/DDBJ whole genome shotgun (WGS) entry which is preliminary data.</text>
</comment>